<accession>A0A8J3Q9J4</accession>
<dbReference type="EMBL" id="BONY01000020">
    <property type="protein sequence ID" value="GIH05616.1"/>
    <property type="molecule type" value="Genomic_DNA"/>
</dbReference>
<gene>
    <name evidence="2" type="ORF">Rhe02_36830</name>
</gene>
<keyword evidence="1" id="KW-0812">Transmembrane</keyword>
<keyword evidence="3" id="KW-1185">Reference proteome</keyword>
<reference evidence="2" key="1">
    <citation type="submission" date="2021-01" db="EMBL/GenBank/DDBJ databases">
        <title>Whole genome shotgun sequence of Rhizocola hellebori NBRC 109834.</title>
        <authorList>
            <person name="Komaki H."/>
            <person name="Tamura T."/>
        </authorList>
    </citation>
    <scope>NUCLEOTIDE SEQUENCE</scope>
    <source>
        <strain evidence="2">NBRC 109834</strain>
    </source>
</reference>
<comment type="caution">
    <text evidence="2">The sequence shown here is derived from an EMBL/GenBank/DDBJ whole genome shotgun (WGS) entry which is preliminary data.</text>
</comment>
<keyword evidence="1" id="KW-0472">Membrane</keyword>
<dbReference type="RefSeq" id="WP_203909459.1">
    <property type="nucleotide sequence ID" value="NZ_BONY01000020.1"/>
</dbReference>
<feature type="transmembrane region" description="Helical" evidence="1">
    <location>
        <begin position="12"/>
        <end position="30"/>
    </location>
</feature>
<dbReference type="Proteomes" id="UP000612899">
    <property type="component" value="Unassembled WGS sequence"/>
</dbReference>
<proteinExistence type="predicted"/>
<keyword evidence="1" id="KW-1133">Transmembrane helix</keyword>
<dbReference type="AlphaFoldDB" id="A0A8J3Q9J4"/>
<evidence type="ECO:0000256" key="1">
    <source>
        <dbReference type="SAM" id="Phobius"/>
    </source>
</evidence>
<evidence type="ECO:0000313" key="2">
    <source>
        <dbReference type="EMBL" id="GIH05616.1"/>
    </source>
</evidence>
<feature type="transmembrane region" description="Helical" evidence="1">
    <location>
        <begin position="36"/>
        <end position="56"/>
    </location>
</feature>
<evidence type="ECO:0000313" key="3">
    <source>
        <dbReference type="Proteomes" id="UP000612899"/>
    </source>
</evidence>
<protein>
    <submittedName>
        <fullName evidence="2">Uncharacterized protein</fullName>
    </submittedName>
</protein>
<name>A0A8J3Q9J4_9ACTN</name>
<sequence length="88" mass="9282">MAGDPAGRGRDYAAAAVLALAAAAVIWFGWRHPRGWLDAGAALSAGVWATGLIIVWESVGGKLFKDAQRGAWRRGPVKTPDGMRLGRP</sequence>
<organism evidence="2 3">
    <name type="scientific">Rhizocola hellebori</name>
    <dbReference type="NCBI Taxonomy" id="1392758"/>
    <lineage>
        <taxon>Bacteria</taxon>
        <taxon>Bacillati</taxon>
        <taxon>Actinomycetota</taxon>
        <taxon>Actinomycetes</taxon>
        <taxon>Micromonosporales</taxon>
        <taxon>Micromonosporaceae</taxon>
        <taxon>Rhizocola</taxon>
    </lineage>
</organism>